<dbReference type="AlphaFoldDB" id="A0A0H2ZTM0"/>
<dbReference type="InterPro" id="IPR036661">
    <property type="entry name" value="Luciferase-like_sf"/>
</dbReference>
<evidence type="ECO:0000313" key="3">
    <source>
        <dbReference type="EMBL" id="ABK65802.1"/>
    </source>
</evidence>
<dbReference type="InterPro" id="IPR050564">
    <property type="entry name" value="F420-G6PD/mer"/>
</dbReference>
<proteinExistence type="predicted"/>
<dbReference type="InterPro" id="IPR011251">
    <property type="entry name" value="Luciferase-like_dom"/>
</dbReference>
<reference evidence="3 4" key="1">
    <citation type="submission" date="2006-10" db="EMBL/GenBank/DDBJ databases">
        <authorList>
            <person name="Fleischmann R.D."/>
            <person name="Dodson R.J."/>
            <person name="Haft D.H."/>
            <person name="Merkel J.S."/>
            <person name="Nelson W.C."/>
            <person name="Fraser C.M."/>
        </authorList>
    </citation>
    <scope>NUCLEOTIDE SEQUENCE [LARGE SCALE GENOMIC DNA]</scope>
    <source>
        <strain evidence="3 4">104</strain>
    </source>
</reference>
<organism evidence="3 4">
    <name type="scientific">Mycobacterium avium (strain 104)</name>
    <dbReference type="NCBI Taxonomy" id="243243"/>
    <lineage>
        <taxon>Bacteria</taxon>
        <taxon>Bacillati</taxon>
        <taxon>Actinomycetota</taxon>
        <taxon>Actinomycetes</taxon>
        <taxon>Mycobacteriales</taxon>
        <taxon>Mycobacteriaceae</taxon>
        <taxon>Mycobacterium</taxon>
        <taxon>Mycobacterium avium complex (MAC)</taxon>
    </lineage>
</organism>
<keyword evidence="3" id="KW-0503">Monooxygenase</keyword>
<dbReference type="HOGENOM" id="CLU_027853_5_0_11"/>
<dbReference type="CDD" id="cd01097">
    <property type="entry name" value="Tetrahydromethanopterin_reductase"/>
    <property type="match status" value="1"/>
</dbReference>
<dbReference type="Gene3D" id="3.20.20.30">
    <property type="entry name" value="Luciferase-like domain"/>
    <property type="match status" value="1"/>
</dbReference>
<dbReference type="RefSeq" id="WP_011724439.1">
    <property type="nucleotide sequence ID" value="NC_008595.1"/>
</dbReference>
<keyword evidence="1" id="KW-0560">Oxidoreductase</keyword>
<dbReference type="Pfam" id="PF00296">
    <property type="entry name" value="Bac_luciferase"/>
    <property type="match status" value="1"/>
</dbReference>
<dbReference type="KEGG" id="mav:MAV_1908"/>
<dbReference type="SUPFAM" id="SSF51679">
    <property type="entry name" value="Bacterial luciferase-like"/>
    <property type="match status" value="1"/>
</dbReference>
<evidence type="ECO:0000256" key="1">
    <source>
        <dbReference type="ARBA" id="ARBA00023002"/>
    </source>
</evidence>
<evidence type="ECO:0000259" key="2">
    <source>
        <dbReference type="Pfam" id="PF00296"/>
    </source>
</evidence>
<feature type="domain" description="Luciferase-like" evidence="2">
    <location>
        <begin position="19"/>
        <end position="329"/>
    </location>
</feature>
<dbReference type="PANTHER" id="PTHR43244:SF1">
    <property type="entry name" value="5,10-METHYLENETETRAHYDROMETHANOPTERIN REDUCTASE"/>
    <property type="match status" value="1"/>
</dbReference>
<dbReference type="PANTHER" id="PTHR43244">
    <property type="match status" value="1"/>
</dbReference>
<gene>
    <name evidence="3" type="ordered locus">MAV_1908</name>
</gene>
<dbReference type="Proteomes" id="UP000001574">
    <property type="component" value="Chromosome"/>
</dbReference>
<accession>A0A0H2ZTM0</accession>
<dbReference type="GO" id="GO:0016705">
    <property type="term" value="F:oxidoreductase activity, acting on paired donors, with incorporation or reduction of molecular oxygen"/>
    <property type="evidence" value="ECO:0007669"/>
    <property type="project" value="InterPro"/>
</dbReference>
<dbReference type="EMBL" id="CP000479">
    <property type="protein sequence ID" value="ABK65802.1"/>
    <property type="molecule type" value="Genomic_DNA"/>
</dbReference>
<protein>
    <submittedName>
        <fullName evidence="3">FMN-dependent monooxygenase</fullName>
    </submittedName>
</protein>
<sequence length="372" mass="40575">MIELATEVRWQDRRFSVPIERIRYSEELGYDAVFTAEGFGSEGLVPLGYIAGHTSKLKLGTRIAQVTSRPPALAAMAFQTLDHLAGGGRVMVGLGSSSPVAAEGFYGRKWGSPTRRMRDYISIMRQALRGDTIEYQGTEWSAPYRGPETAGVEPVAVGLDVLAELPILVAAAGPQMVSLAAELADGWLPPAFTPGMLPAVAPLLQRGFERRNDGKSPDDFAIWAHVDVLVDDDVRAAMHPFKEYVVTWSAMLRPFMEARGYSDLAQRLADMLADEDAAEAEARVQAGGTLLEGARWQEALDAVPDEYIDDGWLVGPVSRIRKRVEPWLDCGLTGLVVRYGPEMTPEPVPENLAVFAAIAEVAGKRPRKPSEI</sequence>
<dbReference type="GO" id="GO:0004497">
    <property type="term" value="F:monooxygenase activity"/>
    <property type="evidence" value="ECO:0007669"/>
    <property type="project" value="UniProtKB-KW"/>
</dbReference>
<name>A0A0H2ZTM0_MYCA1</name>
<evidence type="ECO:0000313" key="4">
    <source>
        <dbReference type="Proteomes" id="UP000001574"/>
    </source>
</evidence>